<accession>A0A7W7LBF4</accession>
<dbReference type="InterPro" id="IPR048711">
    <property type="entry name" value="WHD_Rv2258c"/>
</dbReference>
<dbReference type="RefSeq" id="WP_184734200.1">
    <property type="nucleotide sequence ID" value="NZ_BMRW01000002.1"/>
</dbReference>
<dbReference type="GO" id="GO:0008168">
    <property type="term" value="F:methyltransferase activity"/>
    <property type="evidence" value="ECO:0007669"/>
    <property type="project" value="UniProtKB-KW"/>
</dbReference>
<dbReference type="AlphaFoldDB" id="A0A7W7LBF4"/>
<dbReference type="InterPro" id="IPR036390">
    <property type="entry name" value="WH_DNA-bd_sf"/>
</dbReference>
<evidence type="ECO:0000313" key="3">
    <source>
        <dbReference type="EMBL" id="MBB4887153.1"/>
    </source>
</evidence>
<keyword evidence="4" id="KW-1185">Reference proteome</keyword>
<evidence type="ECO:0000259" key="2">
    <source>
        <dbReference type="Pfam" id="PF21320"/>
    </source>
</evidence>
<keyword evidence="3" id="KW-0489">Methyltransferase</keyword>
<dbReference type="SUPFAM" id="SSF46785">
    <property type="entry name" value="Winged helix' DNA-binding domain"/>
    <property type="match status" value="1"/>
</dbReference>
<dbReference type="EMBL" id="JACHJG010000006">
    <property type="protein sequence ID" value="MBB4887153.1"/>
    <property type="molecule type" value="Genomic_DNA"/>
</dbReference>
<reference evidence="3 4" key="1">
    <citation type="submission" date="2020-08" db="EMBL/GenBank/DDBJ databases">
        <title>Genomic Encyclopedia of Type Strains, Phase III (KMG-III): the genomes of soil and plant-associated and newly described type strains.</title>
        <authorList>
            <person name="Whitman W."/>
        </authorList>
    </citation>
    <scope>NUCLEOTIDE SEQUENCE [LARGE SCALE GENOMIC DNA]</scope>
    <source>
        <strain evidence="3 4">CECT 3265</strain>
    </source>
</reference>
<name>A0A7W7LBF4_STRNE</name>
<dbReference type="PANTHER" id="PTHR45128">
    <property type="entry name" value="METHYLTRANSFERASE TYPE 11"/>
    <property type="match status" value="1"/>
</dbReference>
<keyword evidence="3" id="KW-0808">Transferase</keyword>
<feature type="domain" description="Methyltransferase" evidence="1">
    <location>
        <begin position="188"/>
        <end position="295"/>
    </location>
</feature>
<dbReference type="Pfam" id="PF21320">
    <property type="entry name" value="WHD_Rv2258c"/>
    <property type="match status" value="1"/>
</dbReference>
<dbReference type="Proteomes" id="UP000556436">
    <property type="component" value="Unassembled WGS sequence"/>
</dbReference>
<dbReference type="InterPro" id="IPR025714">
    <property type="entry name" value="Methyltranfer_dom"/>
</dbReference>
<feature type="domain" description="S-adenosylmethionine-dependent methyltransferase Rv2258c-like winged HTH" evidence="2">
    <location>
        <begin position="33"/>
        <end position="104"/>
    </location>
</feature>
<sequence length="367" mass="40148">MTIQSAPIDTDRRDAFVGRLFDAGTGTLELVCVYLGDKLGLYRALADHGPLTTPGLADAAGIHERYAREWLEQEATAGILDVDDPARPDGERRYTLPPEHAEVLLDGDSLNYLGFLGWLIGGMMQPRTGLLMDAFRTGGGVPAAVYGSDVREMIAAGNRPQFLHLLADAWLPAVPEVHARLLADPPARIADIACGAGWSTIVMAKAYPKATVDGYDLDAAAIHDAHANARAEGVSDRVHFRARDAADPDIAGCYDLVTVFEAIHDMARLVDVLRTIRRITAEGGVALIADERVPDTFEAPADEIQRFFYGVSVLYCLPTGMAEQPSAATGTVMRTPIFREYAQRAGYDDIEILPIEHMFWRLYLLRR</sequence>
<dbReference type="InterPro" id="IPR029063">
    <property type="entry name" value="SAM-dependent_MTases_sf"/>
</dbReference>
<protein>
    <submittedName>
        <fullName evidence="3">2-polyprenyl-3-methyl-5-hydroxy-6-metoxy-1, 4-benzoquinol methylase</fullName>
    </submittedName>
</protein>
<dbReference type="InterPro" id="IPR053173">
    <property type="entry name" value="SAM-binding_MTase"/>
</dbReference>
<dbReference type="SUPFAM" id="SSF53335">
    <property type="entry name" value="S-adenosyl-L-methionine-dependent methyltransferases"/>
    <property type="match status" value="1"/>
</dbReference>
<organism evidence="3 4">
    <name type="scientific">Streptomyces netropsis</name>
    <name type="common">Streptoverticillium netropsis</name>
    <dbReference type="NCBI Taxonomy" id="55404"/>
    <lineage>
        <taxon>Bacteria</taxon>
        <taxon>Bacillati</taxon>
        <taxon>Actinomycetota</taxon>
        <taxon>Actinomycetes</taxon>
        <taxon>Kitasatosporales</taxon>
        <taxon>Streptomycetaceae</taxon>
        <taxon>Streptomyces</taxon>
    </lineage>
</organism>
<evidence type="ECO:0000313" key="4">
    <source>
        <dbReference type="Proteomes" id="UP000556436"/>
    </source>
</evidence>
<dbReference type="Gene3D" id="3.40.50.150">
    <property type="entry name" value="Vaccinia Virus protein VP39"/>
    <property type="match status" value="1"/>
</dbReference>
<dbReference type="Pfam" id="PF13847">
    <property type="entry name" value="Methyltransf_31"/>
    <property type="match status" value="1"/>
</dbReference>
<dbReference type="GO" id="GO:0032259">
    <property type="term" value="P:methylation"/>
    <property type="evidence" value="ECO:0007669"/>
    <property type="project" value="UniProtKB-KW"/>
</dbReference>
<gene>
    <name evidence="3" type="ORF">FHS38_003207</name>
</gene>
<comment type="caution">
    <text evidence="3">The sequence shown here is derived from an EMBL/GenBank/DDBJ whole genome shotgun (WGS) entry which is preliminary data.</text>
</comment>
<proteinExistence type="predicted"/>
<dbReference type="CDD" id="cd02440">
    <property type="entry name" value="AdoMet_MTases"/>
    <property type="match status" value="1"/>
</dbReference>
<evidence type="ECO:0000259" key="1">
    <source>
        <dbReference type="Pfam" id="PF13847"/>
    </source>
</evidence>
<dbReference type="PANTHER" id="PTHR45128:SF1">
    <property type="entry name" value="S-ADENOSYLMETHIONINE-DEPENDENT METHYLTRANSFERASE RV2258C"/>
    <property type="match status" value="1"/>
</dbReference>